<dbReference type="InterPro" id="IPR020458">
    <property type="entry name" value="Znf_DskA_TraR_CS"/>
</dbReference>
<feature type="domain" description="Zinc finger DksA/TraR C4-type" evidence="5">
    <location>
        <begin position="82"/>
        <end position="111"/>
    </location>
</feature>
<evidence type="ECO:0000313" key="6">
    <source>
        <dbReference type="EMBL" id="SPF76584.1"/>
    </source>
</evidence>
<dbReference type="Proteomes" id="UP000244911">
    <property type="component" value="Unassembled WGS sequence"/>
</dbReference>
<dbReference type="GO" id="GO:0008270">
    <property type="term" value="F:zinc ion binding"/>
    <property type="evidence" value="ECO:0007669"/>
    <property type="project" value="UniProtKB-KW"/>
</dbReference>
<evidence type="ECO:0000313" key="7">
    <source>
        <dbReference type="Proteomes" id="UP000244911"/>
    </source>
</evidence>
<dbReference type="PROSITE" id="PS51128">
    <property type="entry name" value="ZF_DKSA_2"/>
    <property type="match status" value="1"/>
</dbReference>
<organism evidence="6 7">
    <name type="scientific">Aliiroseovarius pelagivivens</name>
    <dbReference type="NCBI Taxonomy" id="1639690"/>
    <lineage>
        <taxon>Bacteria</taxon>
        <taxon>Pseudomonadati</taxon>
        <taxon>Pseudomonadota</taxon>
        <taxon>Alphaproteobacteria</taxon>
        <taxon>Rhodobacterales</taxon>
        <taxon>Paracoccaceae</taxon>
        <taxon>Aliiroseovarius</taxon>
    </lineage>
</organism>
<dbReference type="PROSITE" id="PS01102">
    <property type="entry name" value="ZF_DKSA_1"/>
    <property type="match status" value="1"/>
</dbReference>
<dbReference type="Gene3D" id="1.20.120.910">
    <property type="entry name" value="DksA, coiled-coil domain"/>
    <property type="match status" value="1"/>
</dbReference>
<gene>
    <name evidence="6" type="primary">dksA_2</name>
    <name evidence="6" type="ORF">ALP8811_01592</name>
</gene>
<name>A0A2R8AL20_9RHOB</name>
<keyword evidence="1" id="KW-0479">Metal-binding</keyword>
<proteinExistence type="predicted"/>
<dbReference type="SUPFAM" id="SSF57716">
    <property type="entry name" value="Glucocorticoid receptor-like (DNA-binding domain)"/>
    <property type="match status" value="1"/>
</dbReference>
<reference evidence="6 7" key="1">
    <citation type="submission" date="2018-03" db="EMBL/GenBank/DDBJ databases">
        <authorList>
            <person name="Keele B.F."/>
        </authorList>
    </citation>
    <scope>NUCLEOTIDE SEQUENCE [LARGE SCALE GENOMIC DNA]</scope>
    <source>
        <strain evidence="6 7">CECT 8811</strain>
    </source>
</reference>
<keyword evidence="7" id="KW-1185">Reference proteome</keyword>
<dbReference type="InterPro" id="IPR000962">
    <property type="entry name" value="Znf_DskA_TraR"/>
</dbReference>
<sequence>MTANDAQNFKDRLLAELAELDLDDARGAEGQKVVPLDQQAVGRLSRMDALQNQAMAKATQTRRTAQRQRITAALARIEEDEFGFCEDCGEEIALGRLELDPTAPKCVSCAAG</sequence>
<dbReference type="PANTHER" id="PTHR33823:SF4">
    <property type="entry name" value="GENERAL STRESS PROTEIN 16O"/>
    <property type="match status" value="1"/>
</dbReference>
<dbReference type="AlphaFoldDB" id="A0A2R8AL20"/>
<dbReference type="EMBL" id="OMOI01000001">
    <property type="protein sequence ID" value="SPF76584.1"/>
    <property type="molecule type" value="Genomic_DNA"/>
</dbReference>
<accession>A0A2R8AL20</accession>
<evidence type="ECO:0000256" key="3">
    <source>
        <dbReference type="ARBA" id="ARBA00022833"/>
    </source>
</evidence>
<dbReference type="PANTHER" id="PTHR33823">
    <property type="entry name" value="RNA POLYMERASE-BINDING TRANSCRIPTION FACTOR DKSA-RELATED"/>
    <property type="match status" value="1"/>
</dbReference>
<feature type="zinc finger region" description="dksA C4-type" evidence="4">
    <location>
        <begin position="85"/>
        <end position="109"/>
    </location>
</feature>
<keyword evidence="3" id="KW-0862">Zinc</keyword>
<evidence type="ECO:0000256" key="4">
    <source>
        <dbReference type="PROSITE-ProRule" id="PRU00510"/>
    </source>
</evidence>
<evidence type="ECO:0000259" key="5">
    <source>
        <dbReference type="Pfam" id="PF01258"/>
    </source>
</evidence>
<dbReference type="RefSeq" id="WP_245924605.1">
    <property type="nucleotide sequence ID" value="NZ_OMOI01000001.1"/>
</dbReference>
<evidence type="ECO:0000256" key="2">
    <source>
        <dbReference type="ARBA" id="ARBA00022771"/>
    </source>
</evidence>
<keyword evidence="2" id="KW-0863">Zinc-finger</keyword>
<evidence type="ECO:0000256" key="1">
    <source>
        <dbReference type="ARBA" id="ARBA00022723"/>
    </source>
</evidence>
<protein>
    <submittedName>
        <fullName evidence="6">RNA polymerase-binding transcription factor DksA</fullName>
    </submittedName>
</protein>
<dbReference type="Pfam" id="PF01258">
    <property type="entry name" value="zf-dskA_traR"/>
    <property type="match status" value="1"/>
</dbReference>